<organism evidence="2 3">
    <name type="scientific">Pontiella desulfatans</name>
    <dbReference type="NCBI Taxonomy" id="2750659"/>
    <lineage>
        <taxon>Bacteria</taxon>
        <taxon>Pseudomonadati</taxon>
        <taxon>Kiritimatiellota</taxon>
        <taxon>Kiritimatiellia</taxon>
        <taxon>Kiritimatiellales</taxon>
        <taxon>Pontiellaceae</taxon>
        <taxon>Pontiella</taxon>
    </lineage>
</organism>
<evidence type="ECO:0000313" key="3">
    <source>
        <dbReference type="Proteomes" id="UP000366872"/>
    </source>
</evidence>
<dbReference type="Gene3D" id="3.60.15.10">
    <property type="entry name" value="Ribonuclease Z/Hydroxyacylglutathione hydrolase-like"/>
    <property type="match status" value="1"/>
</dbReference>
<dbReference type="InterPro" id="IPR036866">
    <property type="entry name" value="RibonucZ/Hydroxyglut_hydro"/>
</dbReference>
<evidence type="ECO:0000259" key="1">
    <source>
        <dbReference type="Pfam" id="PF00753"/>
    </source>
</evidence>
<sequence length="296" mass="34021">MDIQRILTQIERENAAKKQMMFTLWDVGHGLSIWIQTPNGHNHWIDAGWYPETGFCPAHHVRHHYGETELDYLVISHPDLDHLHNLPKIIEHLGKPRVLRRNKSLPDREKFGDEQHEYQKKYKELDGSYGGGIEWSENPRNPDYNGGVTIEASCLSYREGMNKNNTSIVMFYSYKGWLFCFPGDIEEAGWLEFWSKYASDFQPLIDGATYRILVAPHHGRQSVYCQDMMDTIDPAMVLISDKYGMEPTHDSFRTKPNGIAWTTGEKKFLSTKTGGRIQFTVKGDGQCNYSQAPTAS</sequence>
<dbReference type="PANTHER" id="PTHR30619">
    <property type="entry name" value="DNA INTERNALIZATION/COMPETENCE PROTEIN COMEC/REC2"/>
    <property type="match status" value="1"/>
</dbReference>
<dbReference type="InterPro" id="IPR001279">
    <property type="entry name" value="Metallo-B-lactamas"/>
</dbReference>
<name>A0A6C2U0D3_PONDE</name>
<reference evidence="2 3" key="1">
    <citation type="submission" date="2019-04" db="EMBL/GenBank/DDBJ databases">
        <authorList>
            <person name="Van Vliet M D."/>
        </authorList>
    </citation>
    <scope>NUCLEOTIDE SEQUENCE [LARGE SCALE GENOMIC DNA]</scope>
    <source>
        <strain evidence="2 3">F1</strain>
    </source>
</reference>
<dbReference type="RefSeq" id="WP_136078957.1">
    <property type="nucleotide sequence ID" value="NZ_CAAHFG010000001.1"/>
</dbReference>
<dbReference type="SUPFAM" id="SSF56281">
    <property type="entry name" value="Metallo-hydrolase/oxidoreductase"/>
    <property type="match status" value="1"/>
</dbReference>
<dbReference type="EMBL" id="CAAHFG010000001">
    <property type="protein sequence ID" value="VGO13382.1"/>
    <property type="molecule type" value="Genomic_DNA"/>
</dbReference>
<keyword evidence="3" id="KW-1185">Reference proteome</keyword>
<dbReference type="PANTHER" id="PTHR30619:SF1">
    <property type="entry name" value="RECOMBINATION PROTEIN 2"/>
    <property type="match status" value="1"/>
</dbReference>
<dbReference type="Pfam" id="PF00753">
    <property type="entry name" value="Lactamase_B"/>
    <property type="match status" value="1"/>
</dbReference>
<accession>A0A6C2U0D3</accession>
<dbReference type="Proteomes" id="UP000366872">
    <property type="component" value="Unassembled WGS sequence"/>
</dbReference>
<dbReference type="InterPro" id="IPR052159">
    <property type="entry name" value="Competence_DNA_uptake"/>
</dbReference>
<dbReference type="AlphaFoldDB" id="A0A6C2U0D3"/>
<evidence type="ECO:0000313" key="2">
    <source>
        <dbReference type="EMBL" id="VGO13382.1"/>
    </source>
</evidence>
<gene>
    <name evidence="2" type="ORF">PDESU_01939</name>
</gene>
<protein>
    <recommendedName>
        <fullName evidence="1">Metallo-beta-lactamase domain-containing protein</fullName>
    </recommendedName>
</protein>
<feature type="domain" description="Metallo-beta-lactamase" evidence="1">
    <location>
        <begin position="28"/>
        <end position="209"/>
    </location>
</feature>
<proteinExistence type="predicted"/>